<protein>
    <submittedName>
        <fullName evidence="1">Uncharacterized protein</fullName>
    </submittedName>
</protein>
<sequence>MHTLCLLQSLEALIKGKFEILNTKESQKISNLVKFIIISSGIAGNSEPKVLEESKVFMIRALLISLEARVGGI</sequence>
<dbReference type="EMBL" id="LSSM01001118">
    <property type="protein sequence ID" value="OMJ27210.1"/>
    <property type="molecule type" value="Genomic_DNA"/>
</dbReference>
<name>A0A1R1YK13_9FUNG</name>
<accession>A0A1R1YK13</accession>
<organism evidence="1 2">
    <name type="scientific">Smittium culicis</name>
    <dbReference type="NCBI Taxonomy" id="133412"/>
    <lineage>
        <taxon>Eukaryota</taxon>
        <taxon>Fungi</taxon>
        <taxon>Fungi incertae sedis</taxon>
        <taxon>Zoopagomycota</taxon>
        <taxon>Kickxellomycotina</taxon>
        <taxon>Harpellomycetes</taxon>
        <taxon>Harpellales</taxon>
        <taxon>Legeriomycetaceae</taxon>
        <taxon>Smittium</taxon>
    </lineage>
</organism>
<reference evidence="2" key="1">
    <citation type="submission" date="2017-01" db="EMBL/GenBank/DDBJ databases">
        <authorList>
            <person name="Wang Y."/>
            <person name="White M."/>
            <person name="Kvist S."/>
            <person name="Moncalvo J.-M."/>
        </authorList>
    </citation>
    <scope>NUCLEOTIDE SEQUENCE [LARGE SCALE GENOMIC DNA]</scope>
    <source>
        <strain evidence="2">ID-206-W2</strain>
    </source>
</reference>
<dbReference type="Proteomes" id="UP000187429">
    <property type="component" value="Unassembled WGS sequence"/>
</dbReference>
<gene>
    <name evidence="1" type="ORF">AYI69_g3361</name>
</gene>
<evidence type="ECO:0000313" key="2">
    <source>
        <dbReference type="Proteomes" id="UP000187429"/>
    </source>
</evidence>
<dbReference type="AlphaFoldDB" id="A0A1R1YK13"/>
<evidence type="ECO:0000313" key="1">
    <source>
        <dbReference type="EMBL" id="OMJ27210.1"/>
    </source>
</evidence>
<keyword evidence="2" id="KW-1185">Reference proteome</keyword>
<proteinExistence type="predicted"/>
<comment type="caution">
    <text evidence="1">The sequence shown here is derived from an EMBL/GenBank/DDBJ whole genome shotgun (WGS) entry which is preliminary data.</text>
</comment>